<dbReference type="AlphaFoldDB" id="A0A919YPX6"/>
<evidence type="ECO:0000259" key="2">
    <source>
        <dbReference type="Pfam" id="PF00149"/>
    </source>
</evidence>
<dbReference type="EMBL" id="BOSE01000001">
    <property type="protein sequence ID" value="GIP14823.1"/>
    <property type="molecule type" value="Genomic_DNA"/>
</dbReference>
<evidence type="ECO:0000313" key="3">
    <source>
        <dbReference type="EMBL" id="GIP14823.1"/>
    </source>
</evidence>
<feature type="transmembrane region" description="Helical" evidence="1">
    <location>
        <begin position="36"/>
        <end position="56"/>
    </location>
</feature>
<keyword evidence="1" id="KW-1133">Transmembrane helix</keyword>
<dbReference type="InterPro" id="IPR004843">
    <property type="entry name" value="Calcineurin-like_PHP"/>
</dbReference>
<gene>
    <name evidence="3" type="ORF">J40TS1_04650</name>
</gene>
<dbReference type="PANTHER" id="PTHR31302:SF0">
    <property type="entry name" value="TRANSMEMBRANE PROTEIN WITH METALLOPHOSPHOESTERASE DOMAIN"/>
    <property type="match status" value="1"/>
</dbReference>
<proteinExistence type="predicted"/>
<reference evidence="3" key="1">
    <citation type="submission" date="2021-03" db="EMBL/GenBank/DDBJ databases">
        <title>Antimicrobial resistance genes in bacteria isolated from Japanese honey, and their potential for conferring macrolide and lincosamide resistance in the American foulbrood pathogen Paenibacillus larvae.</title>
        <authorList>
            <person name="Okamoto M."/>
            <person name="Kumagai M."/>
            <person name="Kanamori H."/>
            <person name="Takamatsu D."/>
        </authorList>
    </citation>
    <scope>NUCLEOTIDE SEQUENCE</scope>
    <source>
        <strain evidence="3">J40TS1</strain>
    </source>
</reference>
<sequence length="364" mass="40587">MIFAVIMMLIVYALLVFYVGWSGYRGLGIKGNRIFLIAYSAILLLLSVSFILGRFGGGSAVLTIIGNYWLALFSLSLMILPVIHLIMLILRFTRLDRNKIRVAATTLTLVLLLGTLLYGSYMAYTPKVNSYSIKIDKSYKQDLNVVMFSDTHFGYLSGANHAKRLVKEVNALQPDLIIIPGDIIDDDLEIVEKKQIFSILSQLEAPLGVYGSLGNHDKFRGKMDELITAIETSNINILYDETIIIDDGIAIIGRKDYSEGERATTAQLAAELDQQMPIILLDHQPYEFAEAEQAGVDLLVAGHTHRGQIMPGNLITQRLFENDWGYLQKGSLHTIVSSGYGFWGPPIRIGTQSEIVQIHIDFNN</sequence>
<comment type="caution">
    <text evidence="3">The sequence shown here is derived from an EMBL/GenBank/DDBJ whole genome shotgun (WGS) entry which is preliminary data.</text>
</comment>
<feature type="transmembrane region" description="Helical" evidence="1">
    <location>
        <begin position="68"/>
        <end position="90"/>
    </location>
</feature>
<accession>A0A919YPX6</accession>
<dbReference type="GO" id="GO:0016787">
    <property type="term" value="F:hydrolase activity"/>
    <property type="evidence" value="ECO:0007669"/>
    <property type="project" value="InterPro"/>
</dbReference>
<dbReference type="InterPro" id="IPR051158">
    <property type="entry name" value="Metallophosphoesterase_sf"/>
</dbReference>
<feature type="transmembrane region" description="Helical" evidence="1">
    <location>
        <begin position="6"/>
        <end position="24"/>
    </location>
</feature>
<evidence type="ECO:0000256" key="1">
    <source>
        <dbReference type="SAM" id="Phobius"/>
    </source>
</evidence>
<protein>
    <submittedName>
        <fullName evidence="3">Phosphoesterase</fullName>
    </submittedName>
</protein>
<feature type="transmembrane region" description="Helical" evidence="1">
    <location>
        <begin position="102"/>
        <end position="124"/>
    </location>
</feature>
<dbReference type="PANTHER" id="PTHR31302">
    <property type="entry name" value="TRANSMEMBRANE PROTEIN WITH METALLOPHOSPHOESTERASE DOMAIN-RELATED"/>
    <property type="match status" value="1"/>
</dbReference>
<name>A0A919YPX6_9BACL</name>
<dbReference type="RefSeq" id="WP_246563063.1">
    <property type="nucleotide sequence ID" value="NZ_BOSE01000001.1"/>
</dbReference>
<dbReference type="Pfam" id="PF00149">
    <property type="entry name" value="Metallophos"/>
    <property type="match status" value="1"/>
</dbReference>
<evidence type="ECO:0000313" key="4">
    <source>
        <dbReference type="Proteomes" id="UP000683139"/>
    </source>
</evidence>
<organism evidence="3 4">
    <name type="scientific">Paenibacillus montaniterrae</name>
    <dbReference type="NCBI Taxonomy" id="429341"/>
    <lineage>
        <taxon>Bacteria</taxon>
        <taxon>Bacillati</taxon>
        <taxon>Bacillota</taxon>
        <taxon>Bacilli</taxon>
        <taxon>Bacillales</taxon>
        <taxon>Paenibacillaceae</taxon>
        <taxon>Paenibacillus</taxon>
    </lineage>
</organism>
<keyword evidence="1" id="KW-0812">Transmembrane</keyword>
<keyword evidence="1" id="KW-0472">Membrane</keyword>
<dbReference type="Gene3D" id="3.60.21.10">
    <property type="match status" value="1"/>
</dbReference>
<feature type="domain" description="Calcineurin-like phosphoesterase" evidence="2">
    <location>
        <begin position="144"/>
        <end position="306"/>
    </location>
</feature>
<dbReference type="SUPFAM" id="SSF56300">
    <property type="entry name" value="Metallo-dependent phosphatases"/>
    <property type="match status" value="1"/>
</dbReference>
<dbReference type="Proteomes" id="UP000683139">
    <property type="component" value="Unassembled WGS sequence"/>
</dbReference>
<keyword evidence="4" id="KW-1185">Reference proteome</keyword>
<dbReference type="InterPro" id="IPR029052">
    <property type="entry name" value="Metallo-depent_PP-like"/>
</dbReference>